<dbReference type="InterPro" id="IPR036390">
    <property type="entry name" value="WH_DNA-bd_sf"/>
</dbReference>
<dbReference type="Proteomes" id="UP000198510">
    <property type="component" value="Unassembled WGS sequence"/>
</dbReference>
<evidence type="ECO:0000313" key="2">
    <source>
        <dbReference type="EMBL" id="SDL80511.1"/>
    </source>
</evidence>
<sequence length="112" mass="12441">MSRIYLGELEELILLIVAMLQGEAYGVAVQTEVKEQTGRAVNISAIHAALRRLEAKGYLRSEWGDATAQRGGRRKRLFVVTQGGVHALQTLRDMRVQLWNQIPGLSPNLSIS</sequence>
<dbReference type="AlphaFoldDB" id="A0A1G9N2M3"/>
<evidence type="ECO:0000313" key="3">
    <source>
        <dbReference type="Proteomes" id="UP000198510"/>
    </source>
</evidence>
<dbReference type="SUPFAM" id="SSF46785">
    <property type="entry name" value="Winged helix' DNA-binding domain"/>
    <property type="match status" value="1"/>
</dbReference>
<protein>
    <submittedName>
        <fullName evidence="2">Transcriptional regulator PadR-like family protein</fullName>
    </submittedName>
</protein>
<dbReference type="InterPro" id="IPR036388">
    <property type="entry name" value="WH-like_DNA-bd_sf"/>
</dbReference>
<dbReference type="EMBL" id="FNFO01000008">
    <property type="protein sequence ID" value="SDL80511.1"/>
    <property type="molecule type" value="Genomic_DNA"/>
</dbReference>
<dbReference type="InterPro" id="IPR005149">
    <property type="entry name" value="Tscrpt_reg_PadR_N"/>
</dbReference>
<dbReference type="Pfam" id="PF03551">
    <property type="entry name" value="PadR"/>
    <property type="match status" value="1"/>
</dbReference>
<keyword evidence="3" id="KW-1185">Reference proteome</keyword>
<proteinExistence type="predicted"/>
<organism evidence="2 3">
    <name type="scientific">Catalinimonas alkaloidigena</name>
    <dbReference type="NCBI Taxonomy" id="1075417"/>
    <lineage>
        <taxon>Bacteria</taxon>
        <taxon>Pseudomonadati</taxon>
        <taxon>Bacteroidota</taxon>
        <taxon>Cytophagia</taxon>
        <taxon>Cytophagales</taxon>
        <taxon>Catalimonadaceae</taxon>
        <taxon>Catalinimonas</taxon>
    </lineage>
</organism>
<name>A0A1G9N2M3_9BACT</name>
<gene>
    <name evidence="2" type="ORF">SAMN05421823_108156</name>
</gene>
<dbReference type="Gene3D" id="1.10.10.10">
    <property type="entry name" value="Winged helix-like DNA-binding domain superfamily/Winged helix DNA-binding domain"/>
    <property type="match status" value="1"/>
</dbReference>
<accession>A0A1G9N2M3</accession>
<dbReference type="RefSeq" id="WP_089685074.1">
    <property type="nucleotide sequence ID" value="NZ_FNFO01000008.1"/>
</dbReference>
<dbReference type="OrthoDB" id="120743at2"/>
<feature type="domain" description="Transcription regulator PadR N-terminal" evidence="1">
    <location>
        <begin position="19"/>
        <end position="89"/>
    </location>
</feature>
<reference evidence="2 3" key="1">
    <citation type="submission" date="2016-10" db="EMBL/GenBank/DDBJ databases">
        <authorList>
            <person name="de Groot N.N."/>
        </authorList>
    </citation>
    <scope>NUCLEOTIDE SEQUENCE [LARGE SCALE GENOMIC DNA]</scope>
    <source>
        <strain evidence="2 3">DSM 25186</strain>
    </source>
</reference>
<evidence type="ECO:0000259" key="1">
    <source>
        <dbReference type="Pfam" id="PF03551"/>
    </source>
</evidence>
<dbReference type="STRING" id="1075417.SAMN05421823_108156"/>